<dbReference type="EnsemblPlants" id="KEH15726">
    <property type="protein sequence ID" value="KEH15726"/>
    <property type="gene ID" value="MTR_0616s0030"/>
</dbReference>
<reference evidence="8 10" key="1">
    <citation type="journal article" date="2011" name="Nature">
        <title>The Medicago genome provides insight into the evolution of rhizobial symbioses.</title>
        <authorList>
            <person name="Young N.D."/>
            <person name="Debelle F."/>
            <person name="Oldroyd G.E."/>
            <person name="Geurts R."/>
            <person name="Cannon S.B."/>
            <person name="Udvardi M.K."/>
            <person name="Benedito V.A."/>
            <person name="Mayer K.F."/>
            <person name="Gouzy J."/>
            <person name="Schoof H."/>
            <person name="Van de Peer Y."/>
            <person name="Proost S."/>
            <person name="Cook D.R."/>
            <person name="Meyers B.C."/>
            <person name="Spannagl M."/>
            <person name="Cheung F."/>
            <person name="De Mita S."/>
            <person name="Krishnakumar V."/>
            <person name="Gundlach H."/>
            <person name="Zhou S."/>
            <person name="Mudge J."/>
            <person name="Bharti A.K."/>
            <person name="Murray J.D."/>
            <person name="Naoumkina M.A."/>
            <person name="Rosen B."/>
            <person name="Silverstein K.A."/>
            <person name="Tang H."/>
            <person name="Rombauts S."/>
            <person name="Zhao P.X."/>
            <person name="Zhou P."/>
            <person name="Barbe V."/>
            <person name="Bardou P."/>
            <person name="Bechner M."/>
            <person name="Bellec A."/>
            <person name="Berger A."/>
            <person name="Berges H."/>
            <person name="Bidwell S."/>
            <person name="Bisseling T."/>
            <person name="Choisne N."/>
            <person name="Couloux A."/>
            <person name="Denny R."/>
            <person name="Deshpande S."/>
            <person name="Dai X."/>
            <person name="Doyle J.J."/>
            <person name="Dudez A.M."/>
            <person name="Farmer A.D."/>
            <person name="Fouteau S."/>
            <person name="Franken C."/>
            <person name="Gibelin C."/>
            <person name="Gish J."/>
            <person name="Goldstein S."/>
            <person name="Gonzalez A.J."/>
            <person name="Green P.J."/>
            <person name="Hallab A."/>
            <person name="Hartog M."/>
            <person name="Hua A."/>
            <person name="Humphray S.J."/>
            <person name="Jeong D.H."/>
            <person name="Jing Y."/>
            <person name="Jocker A."/>
            <person name="Kenton S.M."/>
            <person name="Kim D.J."/>
            <person name="Klee K."/>
            <person name="Lai H."/>
            <person name="Lang C."/>
            <person name="Lin S."/>
            <person name="Macmil S.L."/>
            <person name="Magdelenat G."/>
            <person name="Matthews L."/>
            <person name="McCorrison J."/>
            <person name="Monaghan E.L."/>
            <person name="Mun J.H."/>
            <person name="Najar F.Z."/>
            <person name="Nicholson C."/>
            <person name="Noirot C."/>
            <person name="O'Bleness M."/>
            <person name="Paule C.R."/>
            <person name="Poulain J."/>
            <person name="Prion F."/>
            <person name="Qin B."/>
            <person name="Qu C."/>
            <person name="Retzel E.F."/>
            <person name="Riddle C."/>
            <person name="Sallet E."/>
            <person name="Samain S."/>
            <person name="Samson N."/>
            <person name="Sanders I."/>
            <person name="Saurat O."/>
            <person name="Scarpelli C."/>
            <person name="Schiex T."/>
            <person name="Segurens B."/>
            <person name="Severin A.J."/>
            <person name="Sherrier D.J."/>
            <person name="Shi R."/>
            <person name="Sims S."/>
            <person name="Singer S.R."/>
            <person name="Sinharoy S."/>
            <person name="Sterck L."/>
            <person name="Viollet A."/>
            <person name="Wang B.B."/>
            <person name="Wang K."/>
            <person name="Wang M."/>
            <person name="Wang X."/>
            <person name="Warfsmann J."/>
            <person name="Weissenbach J."/>
            <person name="White D.D."/>
            <person name="White J.D."/>
            <person name="Wiley G.B."/>
            <person name="Wincker P."/>
            <person name="Xing Y."/>
            <person name="Yang L."/>
            <person name="Yao Z."/>
            <person name="Ying F."/>
            <person name="Zhai J."/>
            <person name="Zhou L."/>
            <person name="Zuber A."/>
            <person name="Denarie J."/>
            <person name="Dixon R.A."/>
            <person name="May G.D."/>
            <person name="Schwartz D.C."/>
            <person name="Rogers J."/>
            <person name="Quetier F."/>
            <person name="Town C.D."/>
            <person name="Roe B.A."/>
        </authorList>
    </citation>
    <scope>NUCLEOTIDE SEQUENCE [LARGE SCALE GENOMIC DNA]</scope>
    <source>
        <strain evidence="8">A17</strain>
        <strain evidence="9 10">cv. Jemalong A17</strain>
    </source>
</reference>
<evidence type="ECO:0000313" key="8">
    <source>
        <dbReference type="EMBL" id="KEH15726.1"/>
    </source>
</evidence>
<evidence type="ECO:0000256" key="4">
    <source>
        <dbReference type="ARBA" id="ARBA00022729"/>
    </source>
</evidence>
<keyword evidence="2" id="KW-1134">Transmembrane beta strand</keyword>
<dbReference type="Pfam" id="PF03895">
    <property type="entry name" value="YadA_anchor"/>
    <property type="match status" value="1"/>
</dbReference>
<dbReference type="AlphaFoldDB" id="A0A072TER9"/>
<gene>
    <name evidence="8" type="ORF">MTR_0616s0030</name>
</gene>
<comment type="subcellular location">
    <subcellularLocation>
        <location evidence="1">Cell outer membrane</location>
    </subcellularLocation>
</comment>
<evidence type="ECO:0000259" key="7">
    <source>
        <dbReference type="Pfam" id="PF03895"/>
    </source>
</evidence>
<keyword evidence="3" id="KW-0812">Transmembrane</keyword>
<dbReference type="InterPro" id="IPR045584">
    <property type="entry name" value="Pilin-like"/>
</dbReference>
<evidence type="ECO:0000256" key="3">
    <source>
        <dbReference type="ARBA" id="ARBA00022692"/>
    </source>
</evidence>
<dbReference type="EMBL" id="KL403340">
    <property type="protein sequence ID" value="KEH15726.1"/>
    <property type="molecule type" value="Genomic_DNA"/>
</dbReference>
<evidence type="ECO:0000256" key="1">
    <source>
        <dbReference type="ARBA" id="ARBA00004442"/>
    </source>
</evidence>
<proteinExistence type="predicted"/>
<evidence type="ECO:0000256" key="2">
    <source>
        <dbReference type="ARBA" id="ARBA00022452"/>
    </source>
</evidence>
<dbReference type="HOGENOM" id="CLU_385611_0_0_1"/>
<sequence>MVYGKVSESANANEEAQRLWRMSKLLSDTLGVASDYSGLTNQTFVQAIAPSSGRVPALDENQIDPNNPNRILNAWKSDLILGATANGRGVVFTETNVPVAGCVKFVPIVASLAGVIRVNGITMKDSSPGINVSNLSSACGVKAIAQIDLEVYRFSFVALALGCVLNVAHAGPQTGTGNVPCVGVTGDTIYGDNNTCSPTNPAAQPSVVFGSNNVMGGGGFGFTNPYNFVLGNDNTVEQGIAIGEYNKATNGGLAIGYGSKAGSSFGAQANGGISIFGGPNVTANQGEIYIGNGDTAFRGLTAPVTSPFANVGNIVLNKNGISMQSAGLQYSLIPTSMDAVSGLATSATMNLFQQGGTTLIQGVSNPVSGTDAANKQYVDTAVAAGGSNPLDVQYSDSTKSTINLNNTQVKNAVAATADTDLATWGQAKNYADTAVSNANSAMTNYVNTNLASTLSSAQNYTNTAATNTYNQAKNYTDAAIAELSIPSGGITQAQLNSAINGAITTSQNYTNTTATATYNQSKNYTDTAIAGLSTGGGVSQGYVDAGDAATLASSKSYTDQKKVEAVTESKSYTDAKSAETLKSANDYTDQVGSNTLAAANKFTTDEISKLNLNGASTSYVDNAVAQGVQQANSYTDQKFDQAKKYSYSAAALGMAASSLVFDPRAARQIAIAGSTVNGQQAIAVGVAWQVGNNAMMNVKAGYAGKMGGASVGYTKAF</sequence>
<evidence type="ECO:0000256" key="5">
    <source>
        <dbReference type="ARBA" id="ARBA00023136"/>
    </source>
</evidence>
<evidence type="ECO:0000313" key="9">
    <source>
        <dbReference type="EnsemblPlants" id="KEH15726"/>
    </source>
</evidence>
<dbReference type="InterPro" id="IPR005594">
    <property type="entry name" value="YadA_C"/>
</dbReference>
<keyword evidence="6" id="KW-0998">Cell outer membrane</keyword>
<accession>A0A072TER9</accession>
<keyword evidence="10" id="KW-1185">Reference proteome</keyword>
<dbReference type="Proteomes" id="UP000002051">
    <property type="component" value="Unassembled WGS sequence"/>
</dbReference>
<dbReference type="Gene3D" id="3.30.1690.10">
    <property type="entry name" value="TcpA-like pilin"/>
    <property type="match status" value="1"/>
</dbReference>
<dbReference type="SUPFAM" id="SSF54523">
    <property type="entry name" value="Pili subunits"/>
    <property type="match status" value="1"/>
</dbReference>
<keyword evidence="4" id="KW-0732">Signal</keyword>
<feature type="domain" description="Trimeric autotransporter adhesin YadA-like C-terminal membrane anchor" evidence="7">
    <location>
        <begin position="667"/>
        <end position="713"/>
    </location>
</feature>
<reference evidence="8 10" key="2">
    <citation type="journal article" date="2014" name="BMC Genomics">
        <title>An improved genome release (version Mt4.0) for the model legume Medicago truncatula.</title>
        <authorList>
            <person name="Tang H."/>
            <person name="Krishnakumar V."/>
            <person name="Bidwell S."/>
            <person name="Rosen B."/>
            <person name="Chan A."/>
            <person name="Zhou S."/>
            <person name="Gentzbittel L."/>
            <person name="Childs K.L."/>
            <person name="Yandell M."/>
            <person name="Gundlach H."/>
            <person name="Mayer K.F."/>
            <person name="Schwartz D.C."/>
            <person name="Town C.D."/>
        </authorList>
    </citation>
    <scope>GENOME REANNOTATION</scope>
    <source>
        <strain evidence="8">A17</strain>
        <strain evidence="9 10">cv. Jemalong A17</strain>
    </source>
</reference>
<reference evidence="9" key="3">
    <citation type="submission" date="2015-06" db="UniProtKB">
        <authorList>
            <consortium name="EnsemblPlants"/>
        </authorList>
    </citation>
    <scope>IDENTIFICATION</scope>
    <source>
        <strain evidence="9">cv. Jemalong A17</strain>
    </source>
</reference>
<evidence type="ECO:0000313" key="10">
    <source>
        <dbReference type="Proteomes" id="UP000002051"/>
    </source>
</evidence>
<keyword evidence="5" id="KW-0472">Membrane</keyword>
<name>A0A072TER9_MEDTR</name>
<evidence type="ECO:0000256" key="6">
    <source>
        <dbReference type="ARBA" id="ARBA00023237"/>
    </source>
</evidence>
<protein>
    <submittedName>
        <fullName evidence="8">YadA-like carboxy-terminal region protein</fullName>
    </submittedName>
</protein>
<dbReference type="Gene3D" id="3.30.1300.30">
    <property type="entry name" value="GSPII I/J protein-like"/>
    <property type="match status" value="1"/>
</dbReference>
<organism evidence="8 10">
    <name type="scientific">Medicago truncatula</name>
    <name type="common">Barrel medic</name>
    <name type="synonym">Medicago tribuloides</name>
    <dbReference type="NCBI Taxonomy" id="3880"/>
    <lineage>
        <taxon>Eukaryota</taxon>
        <taxon>Viridiplantae</taxon>
        <taxon>Streptophyta</taxon>
        <taxon>Embryophyta</taxon>
        <taxon>Tracheophyta</taxon>
        <taxon>Spermatophyta</taxon>
        <taxon>Magnoliopsida</taxon>
        <taxon>eudicotyledons</taxon>
        <taxon>Gunneridae</taxon>
        <taxon>Pentapetalae</taxon>
        <taxon>rosids</taxon>
        <taxon>fabids</taxon>
        <taxon>Fabales</taxon>
        <taxon>Fabaceae</taxon>
        <taxon>Papilionoideae</taxon>
        <taxon>50 kb inversion clade</taxon>
        <taxon>NPAAA clade</taxon>
        <taxon>Hologalegina</taxon>
        <taxon>IRL clade</taxon>
        <taxon>Trifolieae</taxon>
        <taxon>Medicago</taxon>
    </lineage>
</organism>